<dbReference type="InterPro" id="IPR011009">
    <property type="entry name" value="Kinase-like_dom_sf"/>
</dbReference>
<dbReference type="PROSITE" id="PS00107">
    <property type="entry name" value="PROTEIN_KINASE_ATP"/>
    <property type="match status" value="1"/>
</dbReference>
<dbReference type="Proteomes" id="UP001314263">
    <property type="component" value="Unassembled WGS sequence"/>
</dbReference>
<accession>A0AAV1INQ6</accession>
<dbReference type="PANTHER" id="PTHR44329:SF289">
    <property type="entry name" value="SERINE_THREONINE-PROTEIN KINASE VIK"/>
    <property type="match status" value="1"/>
</dbReference>
<dbReference type="GO" id="GO:0005524">
    <property type="term" value="F:ATP binding"/>
    <property type="evidence" value="ECO:0007669"/>
    <property type="project" value="UniProtKB-UniRule"/>
</dbReference>
<keyword evidence="6" id="KW-1133">Transmembrane helix</keyword>
<organism evidence="8 9">
    <name type="scientific">Coccomyxa viridis</name>
    <dbReference type="NCBI Taxonomy" id="1274662"/>
    <lineage>
        <taxon>Eukaryota</taxon>
        <taxon>Viridiplantae</taxon>
        <taxon>Chlorophyta</taxon>
        <taxon>core chlorophytes</taxon>
        <taxon>Trebouxiophyceae</taxon>
        <taxon>Trebouxiophyceae incertae sedis</taxon>
        <taxon>Coccomyxaceae</taxon>
        <taxon>Coccomyxa</taxon>
    </lineage>
</organism>
<evidence type="ECO:0000256" key="4">
    <source>
        <dbReference type="ARBA" id="ARBA00022840"/>
    </source>
</evidence>
<keyword evidence="6" id="KW-0812">Transmembrane</keyword>
<evidence type="ECO:0000259" key="7">
    <source>
        <dbReference type="PROSITE" id="PS50011"/>
    </source>
</evidence>
<keyword evidence="3" id="KW-0418">Kinase</keyword>
<sequence length="715" mass="78792">MRLIWPELSSLHVPSCKGAAHSLQVILGSSFRALSLVLALSCIMGVECQQYIKLADYAPPGYFAAHPNVQGFQFRDRFIGLDMDKLSGELERAYQYESDTHGQVVKDGLSIHIQPTGYIVDEMAHVQNLNGSDASNKTDAAVPAGFANFHGVTVESMIWLDKTATVRNQQHFDDVGQRKYYVDMFRLQAPSMRGRFVVLNWILSERLTALAAPLWQNIPTGNLTGYNVSLRVQAGDLTPVTALVQNLLMSALFEPFEALCSAANAEMAEVVEESDSSAIFTIGMVVVYGECTISEAMPKAIQNSTFISFLKQYGLDLRSVEYVSAEYRPGLSTLQQAAALGYPSTVYIERPAERCRLPPWAWLMVAIASLSILVAGVALAAWYYVQKAARKHWDYIKVCRHPDGSDWLLGQGRYGKVYKAVLNRTQDVAVKAFIHQGSDPEVIRFNAEVQIMQTLSDIPELVRCFKYNPPPKAQGKSASQVCHLVMELMEGGDLHDALHVGKSRLEWKSGGCRLAAQIALGLSKLHARKVVHCDLKAKNVLLTEDRRVAKIGDVGLAKMMAETHLSTASGFFGTFAYTAPEVLGRRRCNEKIDIFSLGILLREMVTGEIPQPYQMREQLASLVPGHDCSADTIALIRECCAGDPKRRPSAEHAYDRLMASLDKDSAFMMSRSGKKAAALPAPADVPAVVYREVEGGPNPFEDMINKSFSDGSVNV</sequence>
<dbReference type="SMART" id="SM00220">
    <property type="entry name" value="S_TKc"/>
    <property type="match status" value="1"/>
</dbReference>
<feature type="domain" description="Protein kinase" evidence="7">
    <location>
        <begin position="403"/>
        <end position="668"/>
    </location>
</feature>
<dbReference type="PROSITE" id="PS50011">
    <property type="entry name" value="PROTEIN_KINASE_DOM"/>
    <property type="match status" value="1"/>
</dbReference>
<dbReference type="GO" id="GO:0004674">
    <property type="term" value="F:protein serine/threonine kinase activity"/>
    <property type="evidence" value="ECO:0007669"/>
    <property type="project" value="TreeGrafter"/>
</dbReference>
<proteinExistence type="predicted"/>
<keyword evidence="1" id="KW-0808">Transferase</keyword>
<dbReference type="InterPro" id="IPR017441">
    <property type="entry name" value="Protein_kinase_ATP_BS"/>
</dbReference>
<keyword evidence="2 5" id="KW-0547">Nucleotide-binding</keyword>
<dbReference type="PANTHER" id="PTHR44329">
    <property type="entry name" value="SERINE/THREONINE-PROTEIN KINASE TNNI3K-RELATED"/>
    <property type="match status" value="1"/>
</dbReference>
<dbReference type="InterPro" id="IPR051681">
    <property type="entry name" value="Ser/Thr_Kinases-Pseudokinases"/>
</dbReference>
<dbReference type="PROSITE" id="PS00108">
    <property type="entry name" value="PROTEIN_KINASE_ST"/>
    <property type="match status" value="1"/>
</dbReference>
<dbReference type="EMBL" id="CAUYUE010000018">
    <property type="protein sequence ID" value="CAK0787745.1"/>
    <property type="molecule type" value="Genomic_DNA"/>
</dbReference>
<evidence type="ECO:0000313" key="9">
    <source>
        <dbReference type="Proteomes" id="UP001314263"/>
    </source>
</evidence>
<dbReference type="InterPro" id="IPR000719">
    <property type="entry name" value="Prot_kinase_dom"/>
</dbReference>
<evidence type="ECO:0000256" key="3">
    <source>
        <dbReference type="ARBA" id="ARBA00022777"/>
    </source>
</evidence>
<dbReference type="AlphaFoldDB" id="A0AAV1INQ6"/>
<keyword evidence="4 5" id="KW-0067">ATP-binding</keyword>
<evidence type="ECO:0000256" key="2">
    <source>
        <dbReference type="ARBA" id="ARBA00022741"/>
    </source>
</evidence>
<keyword evidence="6" id="KW-0472">Membrane</keyword>
<dbReference type="Pfam" id="PF00069">
    <property type="entry name" value="Pkinase"/>
    <property type="match status" value="1"/>
</dbReference>
<evidence type="ECO:0000256" key="1">
    <source>
        <dbReference type="ARBA" id="ARBA00022679"/>
    </source>
</evidence>
<reference evidence="8 9" key="1">
    <citation type="submission" date="2023-10" db="EMBL/GenBank/DDBJ databases">
        <authorList>
            <person name="Maclean D."/>
            <person name="Macfadyen A."/>
        </authorList>
    </citation>
    <scope>NUCLEOTIDE SEQUENCE [LARGE SCALE GENOMIC DNA]</scope>
</reference>
<dbReference type="Gene3D" id="1.10.510.10">
    <property type="entry name" value="Transferase(Phosphotransferase) domain 1"/>
    <property type="match status" value="1"/>
</dbReference>
<evidence type="ECO:0000313" key="8">
    <source>
        <dbReference type="EMBL" id="CAK0787745.1"/>
    </source>
</evidence>
<evidence type="ECO:0000256" key="6">
    <source>
        <dbReference type="SAM" id="Phobius"/>
    </source>
</evidence>
<name>A0AAV1INQ6_9CHLO</name>
<feature type="binding site" evidence="5">
    <location>
        <position position="431"/>
    </location>
    <ligand>
        <name>ATP</name>
        <dbReference type="ChEBI" id="CHEBI:30616"/>
    </ligand>
</feature>
<gene>
    <name evidence="8" type="ORF">CVIRNUC_010967</name>
</gene>
<feature type="transmembrane region" description="Helical" evidence="6">
    <location>
        <begin position="360"/>
        <end position="385"/>
    </location>
</feature>
<protein>
    <recommendedName>
        <fullName evidence="7">Protein kinase domain-containing protein</fullName>
    </recommendedName>
</protein>
<evidence type="ECO:0000256" key="5">
    <source>
        <dbReference type="PROSITE-ProRule" id="PRU10141"/>
    </source>
</evidence>
<comment type="caution">
    <text evidence="8">The sequence shown here is derived from an EMBL/GenBank/DDBJ whole genome shotgun (WGS) entry which is preliminary data.</text>
</comment>
<keyword evidence="9" id="KW-1185">Reference proteome</keyword>
<dbReference type="InterPro" id="IPR008271">
    <property type="entry name" value="Ser/Thr_kinase_AS"/>
</dbReference>
<dbReference type="SUPFAM" id="SSF56112">
    <property type="entry name" value="Protein kinase-like (PK-like)"/>
    <property type="match status" value="1"/>
</dbReference>